<gene>
    <name evidence="1" type="ORF">DES32_0136</name>
</gene>
<dbReference type="RefSeq" id="WP_115834762.1">
    <property type="nucleotide sequence ID" value="NZ_CP025086.1"/>
</dbReference>
<comment type="caution">
    <text evidence="1">The sequence shown here is derived from an EMBL/GenBank/DDBJ whole genome shotgun (WGS) entry which is preliminary data.</text>
</comment>
<evidence type="ECO:0000313" key="2">
    <source>
        <dbReference type="Proteomes" id="UP000256900"/>
    </source>
</evidence>
<dbReference type="AlphaFoldDB" id="A0A3D9Z264"/>
<dbReference type="Proteomes" id="UP000256900">
    <property type="component" value="Unassembled WGS sequence"/>
</dbReference>
<sequence length="209" mass="23295">MNAGDAYHWLIQASAASRADSFDIHVVASIFALALDEAETENRTLCEGVGLDGTEFVDVADAFFPAAAPTLHKFGRHIALEIGEEEGSLRNLLLMYTRCGTPFARAYAAMVARRCARPHHLWQDLGLRNRTELSQLMARKFPSLAEKNRQDMKWKKFLYRLICQTEGFGFCTAPVCSDCDDFLNCFGLEDGEGLLARVRNGQQLVSISL</sequence>
<dbReference type="GO" id="GO:0009399">
    <property type="term" value="P:nitrogen fixation"/>
    <property type="evidence" value="ECO:0007669"/>
    <property type="project" value="InterPro"/>
</dbReference>
<dbReference type="EMBL" id="QUMO01000001">
    <property type="protein sequence ID" value="REF88925.1"/>
    <property type="molecule type" value="Genomic_DNA"/>
</dbReference>
<dbReference type="GO" id="GO:0030151">
    <property type="term" value="F:molybdenum ion binding"/>
    <property type="evidence" value="ECO:0007669"/>
    <property type="project" value="InterPro"/>
</dbReference>
<dbReference type="OrthoDB" id="192277at2"/>
<reference evidence="1 2" key="1">
    <citation type="submission" date="2018-08" db="EMBL/GenBank/DDBJ databases">
        <title>Genomic Encyclopedia of Type Strains, Phase IV (KMG-IV): sequencing the most valuable type-strain genomes for metagenomic binning, comparative biology and taxonomic classification.</title>
        <authorList>
            <person name="Goeker M."/>
        </authorList>
    </citation>
    <scope>NUCLEOTIDE SEQUENCE [LARGE SCALE GENOMIC DNA]</scope>
    <source>
        <strain evidence="1 2">BW863</strain>
    </source>
</reference>
<dbReference type="InterPro" id="IPR006975">
    <property type="entry name" value="NifQ"/>
</dbReference>
<accession>A0A3D9Z264</accession>
<dbReference type="Pfam" id="PF04891">
    <property type="entry name" value="NifQ"/>
    <property type="match status" value="1"/>
</dbReference>
<protein>
    <submittedName>
        <fullName evidence="1">Nitrogen fixation protein NifQ</fullName>
    </submittedName>
</protein>
<name>A0A3D9Z264_9HYPH</name>
<organism evidence="1 2">
    <name type="scientific">Methylovirgula ligni</name>
    <dbReference type="NCBI Taxonomy" id="569860"/>
    <lineage>
        <taxon>Bacteria</taxon>
        <taxon>Pseudomonadati</taxon>
        <taxon>Pseudomonadota</taxon>
        <taxon>Alphaproteobacteria</taxon>
        <taxon>Hyphomicrobiales</taxon>
        <taxon>Beijerinckiaceae</taxon>
        <taxon>Methylovirgula</taxon>
    </lineage>
</organism>
<evidence type="ECO:0000313" key="1">
    <source>
        <dbReference type="EMBL" id="REF88925.1"/>
    </source>
</evidence>
<proteinExistence type="predicted"/>
<keyword evidence="2" id="KW-1185">Reference proteome</keyword>